<feature type="compositionally biased region" description="Basic and acidic residues" evidence="6">
    <location>
        <begin position="1"/>
        <end position="31"/>
    </location>
</feature>
<dbReference type="AlphaFoldDB" id="A0A645AC90"/>
<protein>
    <recommendedName>
        <fullName evidence="8">NlpC/P60 domain-containing protein</fullName>
    </recommendedName>
</protein>
<dbReference type="EMBL" id="VSSQ01013058">
    <property type="protein sequence ID" value="MPM50647.1"/>
    <property type="molecule type" value="Genomic_DNA"/>
</dbReference>
<accession>A0A645AC90</accession>
<dbReference type="GO" id="GO:0008234">
    <property type="term" value="F:cysteine-type peptidase activity"/>
    <property type="evidence" value="ECO:0007669"/>
    <property type="project" value="UniProtKB-KW"/>
</dbReference>
<keyword evidence="7" id="KW-1133">Transmembrane helix</keyword>
<evidence type="ECO:0000256" key="3">
    <source>
        <dbReference type="ARBA" id="ARBA00022801"/>
    </source>
</evidence>
<keyword evidence="3" id="KW-0378">Hydrolase</keyword>
<comment type="similarity">
    <text evidence="1">Belongs to the peptidase C40 family.</text>
</comment>
<dbReference type="PANTHER" id="PTHR47053">
    <property type="entry name" value="MUREIN DD-ENDOPEPTIDASE MEPH-RELATED"/>
    <property type="match status" value="1"/>
</dbReference>
<dbReference type="PANTHER" id="PTHR47053:SF1">
    <property type="entry name" value="MUREIN DD-ENDOPEPTIDASE MEPH-RELATED"/>
    <property type="match status" value="1"/>
</dbReference>
<organism evidence="9">
    <name type="scientific">bioreactor metagenome</name>
    <dbReference type="NCBI Taxonomy" id="1076179"/>
    <lineage>
        <taxon>unclassified sequences</taxon>
        <taxon>metagenomes</taxon>
        <taxon>ecological metagenomes</taxon>
    </lineage>
</organism>
<evidence type="ECO:0000256" key="2">
    <source>
        <dbReference type="ARBA" id="ARBA00022670"/>
    </source>
</evidence>
<dbReference type="InterPro" id="IPR000064">
    <property type="entry name" value="NLP_P60_dom"/>
</dbReference>
<reference evidence="9" key="1">
    <citation type="submission" date="2019-08" db="EMBL/GenBank/DDBJ databases">
        <authorList>
            <person name="Kucharzyk K."/>
            <person name="Murdoch R.W."/>
            <person name="Higgins S."/>
            <person name="Loffler F."/>
        </authorList>
    </citation>
    <scope>NUCLEOTIDE SEQUENCE</scope>
</reference>
<keyword evidence="2" id="KW-0645">Protease</keyword>
<proteinExistence type="inferred from homology"/>
<feature type="region of interest" description="Disordered" evidence="6">
    <location>
        <begin position="1"/>
        <end position="169"/>
    </location>
</feature>
<dbReference type="InterPro" id="IPR051202">
    <property type="entry name" value="Peptidase_C40"/>
</dbReference>
<feature type="compositionally biased region" description="Basic and acidic residues" evidence="6">
    <location>
        <begin position="72"/>
        <end position="101"/>
    </location>
</feature>
<evidence type="ECO:0000256" key="4">
    <source>
        <dbReference type="ARBA" id="ARBA00022807"/>
    </source>
</evidence>
<feature type="compositionally biased region" description="Basic and acidic residues" evidence="6">
    <location>
        <begin position="51"/>
        <end position="64"/>
    </location>
</feature>
<dbReference type="InterPro" id="IPR038765">
    <property type="entry name" value="Papain-like_cys_pep_sf"/>
</dbReference>
<feature type="compositionally biased region" description="Basic and acidic residues" evidence="6">
    <location>
        <begin position="110"/>
        <end position="125"/>
    </location>
</feature>
<feature type="domain" description="NlpC/P60" evidence="8">
    <location>
        <begin position="471"/>
        <end position="608"/>
    </location>
</feature>
<keyword evidence="5" id="KW-0175">Coiled coil</keyword>
<evidence type="ECO:0000313" key="9">
    <source>
        <dbReference type="EMBL" id="MPM50647.1"/>
    </source>
</evidence>
<sequence>MSRTPREMDKSARIPKELIRRGMSDAKEKLIGQEQESAAQDGAPENYAAEKVQHGMDTAAHKMGETASGAVDKIKEQIGRVIKEKEKAADAPGESRADPDAGRGSANPKDASREQVRRKSAESGRRRVQQMARERQALRNTRGTESANMPATAQNGAKATSQGTVKTAKKSVKSAQKNVKAAGKSVKTAKQATKTAARTAKQTAKAAERAVQAAKAAAKAAAQAVKVTVKALIATAKVIIAAAKGLIAAIAAGGWVAVVIILAVSIIAAILCSAFGVFYSNEGGNGMPMTDAIVEIDAGFKSGIDAKVAKLSAGDYDTVKVSYRGEIDGDSMSVNNWNDVLSVYAVMITTDTEAGTDVVIMTPEKREKLKSILHDMNKVSYQTEVTTTEETVENEDGEEETVTKTTLNIYITYKSLTYGQAADLYGFTDDQREVLDEMMSPAYYSYFAALLGVDIYGGANLTEIISNLPVGTMGAEVIKVAITKLGVPYVWGAKGPSKFDCSGFVYWSINEVDPILGASMRTNAAGQAKWCYTHDRVVGRSELQPGDLIFWKNLSCPGCSRWNEVHHTGIYIGDGQFIHASSAKGGVVISSLYETYYSTYFVGGKHLI</sequence>
<dbReference type="GO" id="GO:0006508">
    <property type="term" value="P:proteolysis"/>
    <property type="evidence" value="ECO:0007669"/>
    <property type="project" value="UniProtKB-KW"/>
</dbReference>
<name>A0A645AC90_9ZZZZ</name>
<dbReference type="SUPFAM" id="SSF54001">
    <property type="entry name" value="Cysteine proteinases"/>
    <property type="match status" value="1"/>
</dbReference>
<evidence type="ECO:0000259" key="8">
    <source>
        <dbReference type="PROSITE" id="PS51935"/>
    </source>
</evidence>
<comment type="caution">
    <text evidence="9">The sequence shown here is derived from an EMBL/GenBank/DDBJ whole genome shotgun (WGS) entry which is preliminary data.</text>
</comment>
<evidence type="ECO:0000256" key="5">
    <source>
        <dbReference type="SAM" id="Coils"/>
    </source>
</evidence>
<evidence type="ECO:0000256" key="6">
    <source>
        <dbReference type="SAM" id="MobiDB-lite"/>
    </source>
</evidence>
<gene>
    <name evidence="9" type="ORF">SDC9_97389</name>
</gene>
<keyword evidence="4" id="KW-0788">Thiol protease</keyword>
<keyword evidence="7" id="KW-0472">Membrane</keyword>
<evidence type="ECO:0000256" key="7">
    <source>
        <dbReference type="SAM" id="Phobius"/>
    </source>
</evidence>
<feature type="compositionally biased region" description="Polar residues" evidence="6">
    <location>
        <begin position="138"/>
        <end position="165"/>
    </location>
</feature>
<feature type="coiled-coil region" evidence="5">
    <location>
        <begin position="197"/>
        <end position="224"/>
    </location>
</feature>
<dbReference type="Gene3D" id="3.90.1720.10">
    <property type="entry name" value="endopeptidase domain like (from Nostoc punctiforme)"/>
    <property type="match status" value="1"/>
</dbReference>
<feature type="transmembrane region" description="Helical" evidence="7">
    <location>
        <begin position="246"/>
        <end position="279"/>
    </location>
</feature>
<evidence type="ECO:0000256" key="1">
    <source>
        <dbReference type="ARBA" id="ARBA00007074"/>
    </source>
</evidence>
<keyword evidence="7" id="KW-0812">Transmembrane</keyword>
<dbReference type="PROSITE" id="PS51935">
    <property type="entry name" value="NLPC_P60"/>
    <property type="match status" value="1"/>
</dbReference>
<dbReference type="Pfam" id="PF00877">
    <property type="entry name" value="NLPC_P60"/>
    <property type="match status" value="1"/>
</dbReference>